<gene>
    <name evidence="10" type="ORF">ACFOX0_12600</name>
</gene>
<evidence type="ECO:0000256" key="1">
    <source>
        <dbReference type="ARBA" id="ARBA00012513"/>
    </source>
</evidence>
<dbReference type="PROSITE" id="PS00108">
    <property type="entry name" value="PROTEIN_KINASE_ST"/>
    <property type="match status" value="1"/>
</dbReference>
<evidence type="ECO:0000313" key="11">
    <source>
        <dbReference type="Proteomes" id="UP001595868"/>
    </source>
</evidence>
<dbReference type="GO" id="GO:0016301">
    <property type="term" value="F:kinase activity"/>
    <property type="evidence" value="ECO:0007669"/>
    <property type="project" value="UniProtKB-KW"/>
</dbReference>
<name>A0ABV8KKX3_9ACTN</name>
<dbReference type="RefSeq" id="WP_377545444.1">
    <property type="nucleotide sequence ID" value="NZ_JBHSBN010000007.1"/>
</dbReference>
<feature type="region of interest" description="Disordered" evidence="8">
    <location>
        <begin position="315"/>
        <end position="516"/>
    </location>
</feature>
<feature type="region of interest" description="Disordered" evidence="8">
    <location>
        <begin position="561"/>
        <end position="586"/>
    </location>
</feature>
<dbReference type="PANTHER" id="PTHR43289:SF6">
    <property type="entry name" value="SERINE_THREONINE-PROTEIN KINASE NEKL-3"/>
    <property type="match status" value="1"/>
</dbReference>
<evidence type="ECO:0000256" key="8">
    <source>
        <dbReference type="SAM" id="MobiDB-lite"/>
    </source>
</evidence>
<dbReference type="SUPFAM" id="SSF55724">
    <property type="entry name" value="Mog1p/PsbP-like"/>
    <property type="match status" value="1"/>
</dbReference>
<organism evidence="10 11">
    <name type="scientific">Micromonospora zhanjiangensis</name>
    <dbReference type="NCBI Taxonomy" id="1522057"/>
    <lineage>
        <taxon>Bacteria</taxon>
        <taxon>Bacillati</taxon>
        <taxon>Actinomycetota</taxon>
        <taxon>Actinomycetes</taxon>
        <taxon>Micromonosporales</taxon>
        <taxon>Micromonosporaceae</taxon>
        <taxon>Micromonospora</taxon>
    </lineage>
</organism>
<evidence type="ECO:0000259" key="9">
    <source>
        <dbReference type="PROSITE" id="PS50011"/>
    </source>
</evidence>
<feature type="compositionally biased region" description="Polar residues" evidence="8">
    <location>
        <begin position="434"/>
        <end position="444"/>
    </location>
</feature>
<keyword evidence="4 7" id="KW-0547">Nucleotide-binding</keyword>
<keyword evidence="5 10" id="KW-0418">Kinase</keyword>
<comment type="caution">
    <text evidence="10">The sequence shown here is derived from an EMBL/GenBank/DDBJ whole genome shotgun (WGS) entry which is preliminary data.</text>
</comment>
<dbReference type="InterPro" id="IPR008271">
    <property type="entry name" value="Ser/Thr_kinase_AS"/>
</dbReference>
<protein>
    <recommendedName>
        <fullName evidence="1">non-specific serine/threonine protein kinase</fullName>
        <ecNumber evidence="1">2.7.11.1</ecNumber>
    </recommendedName>
</protein>
<dbReference type="InterPro" id="IPR018189">
    <property type="entry name" value="Phosphoglucose_isomerase_CS"/>
</dbReference>
<reference evidence="11" key="1">
    <citation type="journal article" date="2019" name="Int. J. Syst. Evol. Microbiol.">
        <title>The Global Catalogue of Microorganisms (GCM) 10K type strain sequencing project: providing services to taxonomists for standard genome sequencing and annotation.</title>
        <authorList>
            <consortium name="The Broad Institute Genomics Platform"/>
            <consortium name="The Broad Institute Genome Sequencing Center for Infectious Disease"/>
            <person name="Wu L."/>
            <person name="Ma J."/>
        </authorList>
    </citation>
    <scope>NUCLEOTIDE SEQUENCE [LARGE SCALE GENOMIC DNA]</scope>
    <source>
        <strain evidence="11">2902at01</strain>
    </source>
</reference>
<dbReference type="Pfam" id="PF00069">
    <property type="entry name" value="Pkinase"/>
    <property type="match status" value="1"/>
</dbReference>
<dbReference type="Gene3D" id="1.10.510.10">
    <property type="entry name" value="Transferase(Phosphotransferase) domain 1"/>
    <property type="match status" value="1"/>
</dbReference>
<dbReference type="Proteomes" id="UP001595868">
    <property type="component" value="Unassembled WGS sequence"/>
</dbReference>
<sequence length="725" mass="75190">MTQTPTWNGGPANPASGRTAAGSTIGGRYTLRAAVGHGGMGTVWRAADTLLRREVAVKEVVLPPGLAPTDRDAMYERTLREARAAAALQHPAVVQVYDVVTEGGRPWIVMELLDARSLADMVIEDGPLPQRQVAKIGIALLGALEVAHAIGVLHRDVKPANVLISSDGRCVLTDFGVARMPTDVQLTTPGMVLGSPHFISPERAMGQDFGPPSDLFSLGVTLYTAVEGRPPFDRGDPIETMHAVVEDPPAPPTRSGPLTQVLFGLLEKDPARRLTVETSRNMIRELLAGPLASKAPAFQMTDPYAVLSNQVTAAAPPPAAGTPSGQIGGRAMLGPGESLTDRLSALRRGKKPAAAGPDAAVSAPTGALPSGAAPTGMMPTQPQQPPWDRTVAGQPGWAGGEQPTQPVPPGQSWAGSGPARGEQPTQPVPPGQPWATTAPGQGNQPAWAAGPAQGSPKPWAAGLSRGNQAAPVGGQQPPWAAGPPGGQQPPWGAAGAAPAGPWQPPAGGDRTGGVAGTLKQRGDALVGTIRNWPRKVQLAAAGGLVVVLVVGLVLAFSGGEDPQGQTPQAGPPASTGPVAPATQPHTERGVKVNIPQGWKRSAGGSYVDYTDPQDDGRRVRILVENSSAEPVKFMQSAASRLKKNTSSCAKPYAEVGLREVEVAGKPAAELEYTCGDGDGKRHGVWRVVIEGGKAYSFYLTVTDERFAESKVIFDEMARSFQLTSA</sequence>
<keyword evidence="11" id="KW-1185">Reference proteome</keyword>
<evidence type="ECO:0000256" key="3">
    <source>
        <dbReference type="ARBA" id="ARBA00022679"/>
    </source>
</evidence>
<accession>A0ABV8KKX3</accession>
<feature type="compositionally biased region" description="Low complexity" evidence="8">
    <location>
        <begin position="352"/>
        <end position="364"/>
    </location>
</feature>
<dbReference type="PROSITE" id="PS50011">
    <property type="entry name" value="PROTEIN_KINASE_DOM"/>
    <property type="match status" value="1"/>
</dbReference>
<feature type="region of interest" description="Disordered" evidence="8">
    <location>
        <begin position="1"/>
        <end position="21"/>
    </location>
</feature>
<dbReference type="Gene3D" id="3.30.200.20">
    <property type="entry name" value="Phosphorylase Kinase, domain 1"/>
    <property type="match status" value="1"/>
</dbReference>
<dbReference type="SUPFAM" id="SSF56112">
    <property type="entry name" value="Protein kinase-like (PK-like)"/>
    <property type="match status" value="1"/>
</dbReference>
<dbReference type="SMART" id="SM00220">
    <property type="entry name" value="S_TKc"/>
    <property type="match status" value="1"/>
</dbReference>
<dbReference type="PROSITE" id="PS00765">
    <property type="entry name" value="P_GLUCOSE_ISOMERASE_1"/>
    <property type="match status" value="1"/>
</dbReference>
<keyword evidence="6 7" id="KW-0067">ATP-binding</keyword>
<dbReference type="CDD" id="cd14014">
    <property type="entry name" value="STKc_PknB_like"/>
    <property type="match status" value="1"/>
</dbReference>
<evidence type="ECO:0000256" key="7">
    <source>
        <dbReference type="PROSITE-ProRule" id="PRU10141"/>
    </source>
</evidence>
<dbReference type="InterPro" id="IPR000719">
    <property type="entry name" value="Prot_kinase_dom"/>
</dbReference>
<dbReference type="InterPro" id="IPR011009">
    <property type="entry name" value="Kinase-like_dom_sf"/>
</dbReference>
<dbReference type="EMBL" id="JBHSBN010000007">
    <property type="protein sequence ID" value="MFC4106764.1"/>
    <property type="molecule type" value="Genomic_DNA"/>
</dbReference>
<dbReference type="EC" id="2.7.11.1" evidence="1"/>
<evidence type="ECO:0000256" key="4">
    <source>
        <dbReference type="ARBA" id="ARBA00022741"/>
    </source>
</evidence>
<dbReference type="InterPro" id="IPR017441">
    <property type="entry name" value="Protein_kinase_ATP_BS"/>
</dbReference>
<evidence type="ECO:0000313" key="10">
    <source>
        <dbReference type="EMBL" id="MFC4106764.1"/>
    </source>
</evidence>
<evidence type="ECO:0000256" key="6">
    <source>
        <dbReference type="ARBA" id="ARBA00022840"/>
    </source>
</evidence>
<evidence type="ECO:0000256" key="5">
    <source>
        <dbReference type="ARBA" id="ARBA00022777"/>
    </source>
</evidence>
<dbReference type="Pfam" id="PF01789">
    <property type="entry name" value="PsbP"/>
    <property type="match status" value="1"/>
</dbReference>
<dbReference type="PANTHER" id="PTHR43289">
    <property type="entry name" value="MITOGEN-ACTIVATED PROTEIN KINASE KINASE KINASE 20-RELATED"/>
    <property type="match status" value="1"/>
</dbReference>
<feature type="compositionally biased region" description="Low complexity" evidence="8">
    <location>
        <begin position="488"/>
        <end position="508"/>
    </location>
</feature>
<feature type="compositionally biased region" description="Low complexity" evidence="8">
    <location>
        <begin position="468"/>
        <end position="479"/>
    </location>
</feature>
<dbReference type="InterPro" id="IPR002683">
    <property type="entry name" value="PsbP_C"/>
</dbReference>
<keyword evidence="2" id="KW-0723">Serine/threonine-protein kinase</keyword>
<dbReference type="Gene3D" id="3.40.1000.10">
    <property type="entry name" value="Mog1/PsbP, alpha/beta/alpha sandwich"/>
    <property type="match status" value="1"/>
</dbReference>
<proteinExistence type="predicted"/>
<dbReference type="PROSITE" id="PS00107">
    <property type="entry name" value="PROTEIN_KINASE_ATP"/>
    <property type="match status" value="1"/>
</dbReference>
<keyword evidence="3" id="KW-0808">Transferase</keyword>
<feature type="compositionally biased region" description="Low complexity" evidence="8">
    <location>
        <begin position="562"/>
        <end position="573"/>
    </location>
</feature>
<dbReference type="InterPro" id="IPR016123">
    <property type="entry name" value="Mog1/PsbP_a/b/a-sand"/>
</dbReference>
<feature type="domain" description="Protein kinase" evidence="9">
    <location>
        <begin position="29"/>
        <end position="287"/>
    </location>
</feature>
<feature type="binding site" evidence="7">
    <location>
        <position position="58"/>
    </location>
    <ligand>
        <name>ATP</name>
        <dbReference type="ChEBI" id="CHEBI:30616"/>
    </ligand>
</feature>
<evidence type="ECO:0000256" key="2">
    <source>
        <dbReference type="ARBA" id="ARBA00022527"/>
    </source>
</evidence>